<protein>
    <submittedName>
        <fullName evidence="2">Uncharacterized protein</fullName>
    </submittedName>
</protein>
<name>A0ABW7AG00_9ACTN</name>
<comment type="caution">
    <text evidence="2">The sequence shown here is derived from an EMBL/GenBank/DDBJ whole genome shotgun (WGS) entry which is preliminary data.</text>
</comment>
<accession>A0ABW7AG00</accession>
<evidence type="ECO:0000256" key="1">
    <source>
        <dbReference type="SAM" id="MobiDB-lite"/>
    </source>
</evidence>
<dbReference type="Proteomes" id="UP001603978">
    <property type="component" value="Unassembled WGS sequence"/>
</dbReference>
<keyword evidence="3" id="KW-1185">Reference proteome</keyword>
<feature type="region of interest" description="Disordered" evidence="1">
    <location>
        <begin position="29"/>
        <end position="51"/>
    </location>
</feature>
<feature type="compositionally biased region" description="Polar residues" evidence="1">
    <location>
        <begin position="41"/>
        <end position="51"/>
    </location>
</feature>
<dbReference type="RefSeq" id="WP_393167324.1">
    <property type="nucleotide sequence ID" value="NZ_JBICRM010000010.1"/>
</dbReference>
<sequence length="51" mass="5576">MGTGVPDQLGVPETINKIVILRSRLTGYDQPPIPTPPFSVLTAQNASEHYR</sequence>
<evidence type="ECO:0000313" key="3">
    <source>
        <dbReference type="Proteomes" id="UP001603978"/>
    </source>
</evidence>
<dbReference type="EMBL" id="JBICRM010000010">
    <property type="protein sequence ID" value="MFG1705371.1"/>
    <property type="molecule type" value="Genomic_DNA"/>
</dbReference>
<proteinExistence type="predicted"/>
<organism evidence="2 3">
    <name type="scientific">Nonomuraea marmarensis</name>
    <dbReference type="NCBI Taxonomy" id="3351344"/>
    <lineage>
        <taxon>Bacteria</taxon>
        <taxon>Bacillati</taxon>
        <taxon>Actinomycetota</taxon>
        <taxon>Actinomycetes</taxon>
        <taxon>Streptosporangiales</taxon>
        <taxon>Streptosporangiaceae</taxon>
        <taxon>Nonomuraea</taxon>
    </lineage>
</organism>
<evidence type="ECO:0000313" key="2">
    <source>
        <dbReference type="EMBL" id="MFG1705371.1"/>
    </source>
</evidence>
<gene>
    <name evidence="2" type="ORF">ACFLIM_19455</name>
</gene>
<reference evidence="2 3" key="1">
    <citation type="submission" date="2024-10" db="EMBL/GenBank/DDBJ databases">
        <authorList>
            <person name="Topkara A.R."/>
            <person name="Saygin H."/>
        </authorList>
    </citation>
    <scope>NUCLEOTIDE SEQUENCE [LARGE SCALE GENOMIC DNA]</scope>
    <source>
        <strain evidence="2 3">M3C6</strain>
    </source>
</reference>